<dbReference type="AlphaFoldDB" id="E7S0T6"/>
<proteinExistence type="predicted"/>
<dbReference type="CDD" id="cd14668">
    <property type="entry name" value="mlta_B"/>
    <property type="match status" value="1"/>
</dbReference>
<name>E7S0T6_9BURK</name>
<dbReference type="RefSeq" id="WP_005675141.1">
    <property type="nucleotide sequence ID" value="NZ_CP146288.1"/>
</dbReference>
<dbReference type="GO" id="GO:0009253">
    <property type="term" value="P:peptidoglycan catabolic process"/>
    <property type="evidence" value="ECO:0007669"/>
    <property type="project" value="TreeGrafter"/>
</dbReference>
<reference evidence="8 9" key="1">
    <citation type="submission" date="2010-12" db="EMBL/GenBank/DDBJ databases">
        <authorList>
            <person name="Muzny D."/>
            <person name="Qin X."/>
            <person name="Deng J."/>
            <person name="Jiang H."/>
            <person name="Liu Y."/>
            <person name="Qu J."/>
            <person name="Song X.-Z."/>
            <person name="Zhang L."/>
            <person name="Thornton R."/>
            <person name="Coyle M."/>
            <person name="Francisco L."/>
            <person name="Jackson L."/>
            <person name="Javaid M."/>
            <person name="Korchina V."/>
            <person name="Kovar C."/>
            <person name="Mata R."/>
            <person name="Mathew T."/>
            <person name="Ngo R."/>
            <person name="Nguyen L."/>
            <person name="Nguyen N."/>
            <person name="Okwuonu G."/>
            <person name="Ongeri F."/>
            <person name="Pham C."/>
            <person name="Simmons D."/>
            <person name="Wilczek-Boney K."/>
            <person name="Hale W."/>
            <person name="Jakkamsetti A."/>
            <person name="Pham P."/>
            <person name="Ruth R."/>
            <person name="San Lucas F."/>
            <person name="Warren J."/>
            <person name="Zhang J."/>
            <person name="Zhao Z."/>
            <person name="Zhou C."/>
            <person name="Zhu D."/>
            <person name="Lee S."/>
            <person name="Bess C."/>
            <person name="Blankenburg K."/>
            <person name="Forbes L."/>
            <person name="Fu Q."/>
            <person name="Gubbala S."/>
            <person name="Hirani K."/>
            <person name="Jayaseelan J.C."/>
            <person name="Lara F."/>
            <person name="Munidasa M."/>
            <person name="Palculict T."/>
            <person name="Patil S."/>
            <person name="Pu L.-L."/>
            <person name="Saada N."/>
            <person name="Tang L."/>
            <person name="Weissenberger G."/>
            <person name="Zhu Y."/>
            <person name="Hemphill L."/>
            <person name="Shang Y."/>
            <person name="Youmans B."/>
            <person name="Ayvaz T."/>
            <person name="Ross M."/>
            <person name="Santibanez J."/>
            <person name="Aqrawi P."/>
            <person name="Gross S."/>
            <person name="Joshi V."/>
            <person name="Fowler G."/>
            <person name="Nazareth L."/>
            <person name="Reid J."/>
            <person name="Worley K."/>
            <person name="Petrosino J."/>
            <person name="Highlander S."/>
            <person name="Gibbs R."/>
        </authorList>
    </citation>
    <scope>NUCLEOTIDE SEQUENCE [LARGE SCALE GENOMIC DNA]</scope>
    <source>
        <strain evidence="8 9">ATCC 51599</strain>
    </source>
</reference>
<keyword evidence="9" id="KW-1185">Reference proteome</keyword>
<dbReference type="SMART" id="SM00925">
    <property type="entry name" value="MltA"/>
    <property type="match status" value="1"/>
</dbReference>
<dbReference type="GO" id="GO:0008933">
    <property type="term" value="F:peptidoglycan lytic transglycosylase activity"/>
    <property type="evidence" value="ECO:0007669"/>
    <property type="project" value="TreeGrafter"/>
</dbReference>
<dbReference type="Gene3D" id="2.40.40.10">
    <property type="entry name" value="RlpA-like domain"/>
    <property type="match status" value="1"/>
</dbReference>
<comment type="caution">
    <text evidence="8">The sequence shown here is derived from an EMBL/GenBank/DDBJ whole genome shotgun (WGS) entry which is preliminary data.</text>
</comment>
<dbReference type="PANTHER" id="PTHR30124">
    <property type="entry name" value="MEMBRANE-BOUND LYTIC MUREIN TRANSGLYCOSYLASE A"/>
    <property type="match status" value="1"/>
</dbReference>
<dbReference type="InterPro" id="IPR010611">
    <property type="entry name" value="3D_dom"/>
</dbReference>
<feature type="domain" description="Lytic transglycosylase MltA" evidence="7">
    <location>
        <begin position="160"/>
        <end position="320"/>
    </location>
</feature>
<dbReference type="PANTHER" id="PTHR30124:SF0">
    <property type="entry name" value="MEMBRANE-BOUND LYTIC MUREIN TRANSGLYCOSYLASE A"/>
    <property type="match status" value="1"/>
</dbReference>
<dbReference type="HOGENOM" id="CLU_037751_0_0_4"/>
<organism evidence="8 9">
    <name type="scientific">Lautropia mirabilis ATCC 51599</name>
    <dbReference type="NCBI Taxonomy" id="887898"/>
    <lineage>
        <taxon>Bacteria</taxon>
        <taxon>Pseudomonadati</taxon>
        <taxon>Pseudomonadota</taxon>
        <taxon>Betaproteobacteria</taxon>
        <taxon>Burkholderiales</taxon>
        <taxon>Burkholderiaceae</taxon>
        <taxon>Lautropia</taxon>
    </lineage>
</organism>
<evidence type="ECO:0000256" key="5">
    <source>
        <dbReference type="ARBA" id="ARBA00030918"/>
    </source>
</evidence>
<dbReference type="Pfam" id="PF03562">
    <property type="entry name" value="MltA"/>
    <property type="match status" value="1"/>
</dbReference>
<dbReference type="GO" id="GO:0004553">
    <property type="term" value="F:hydrolase activity, hydrolyzing O-glycosyl compounds"/>
    <property type="evidence" value="ECO:0007669"/>
    <property type="project" value="InterPro"/>
</dbReference>
<feature type="compositionally biased region" description="Low complexity" evidence="6">
    <location>
        <begin position="30"/>
        <end position="42"/>
    </location>
</feature>
<dbReference type="Pfam" id="PF06725">
    <property type="entry name" value="3D"/>
    <property type="match status" value="1"/>
</dbReference>
<evidence type="ECO:0000313" key="9">
    <source>
        <dbReference type="Proteomes" id="UP000011021"/>
    </source>
</evidence>
<accession>E7S0T6</accession>
<evidence type="ECO:0000256" key="2">
    <source>
        <dbReference type="ARBA" id="ARBA00012587"/>
    </source>
</evidence>
<dbReference type="GO" id="GO:0071555">
    <property type="term" value="P:cell wall organization"/>
    <property type="evidence" value="ECO:0007669"/>
    <property type="project" value="UniProtKB-KW"/>
</dbReference>
<evidence type="ECO:0000256" key="3">
    <source>
        <dbReference type="ARBA" id="ARBA00023239"/>
    </source>
</evidence>
<dbReference type="Proteomes" id="UP000011021">
    <property type="component" value="Unassembled WGS sequence"/>
</dbReference>
<evidence type="ECO:0000313" key="8">
    <source>
        <dbReference type="EMBL" id="EFV93751.1"/>
    </source>
</evidence>
<comment type="catalytic activity">
    <reaction evidence="1">
        <text>Exolytic cleavage of the (1-&gt;4)-beta-glycosidic linkage between N-acetylmuramic acid (MurNAc) and N-acetylglucosamine (GlcNAc) residues in peptidoglycan, from either the reducing or the non-reducing ends of the peptidoglycan chains, with concomitant formation of a 1,6-anhydrobond in the MurNAc residue.</text>
        <dbReference type="EC" id="4.2.2.n1"/>
    </reaction>
</comment>
<keyword evidence="4" id="KW-0961">Cell wall biogenesis/degradation</keyword>
<feature type="region of interest" description="Disordered" evidence="6">
    <location>
        <begin position="28"/>
        <end position="47"/>
    </location>
</feature>
<keyword evidence="3" id="KW-0456">Lyase</keyword>
<dbReference type="eggNOG" id="COG2821">
    <property type="taxonomic scope" value="Bacteria"/>
</dbReference>
<sequence>MQDSTNAARAVNIHGASLSIGMTPTQHHCLAGAAPRPSGAARPSRRHRRALPAASLAVLLALAACSTTPTKPTAPAVPAEIPVSRLPGLASDDLQGFADAVRRQCALPRPPGKWPALCAEFALLGDDAALRQWLGSRFVARELLDAGQPDGLLTGYYEPLLTGSRMQERPNQVPLRAIPTDLLTIDLSAVQPQLKGLRLRGRLDGQRVVPYADRREIETRETKRGYATQPVIAWLDDPVDAFFLEIQGSGRVQLRDGSLIRVGYADQNGHPYQAIGRTLVQQGALKREEVTAPAIQQWLREHPAQARQVMQTNPGVVFFRELATDPADPEAGPVGALGVPLTPGRSLAVDRSRIPLGSAVFIQSTHPVSQQPMERLMLAQDTGGAIKGGRRADYFWGFGHEAGLNAGLMKAPVRMWLLAPR</sequence>
<dbReference type="InterPro" id="IPR026044">
    <property type="entry name" value="MltA"/>
</dbReference>
<dbReference type="InterPro" id="IPR005300">
    <property type="entry name" value="MltA_B"/>
</dbReference>
<evidence type="ECO:0000256" key="6">
    <source>
        <dbReference type="SAM" id="MobiDB-lite"/>
    </source>
</evidence>
<dbReference type="GO" id="GO:0009254">
    <property type="term" value="P:peptidoglycan turnover"/>
    <property type="evidence" value="ECO:0007669"/>
    <property type="project" value="InterPro"/>
</dbReference>
<dbReference type="PIRSF" id="PIRSF019422">
    <property type="entry name" value="MltA"/>
    <property type="match status" value="1"/>
</dbReference>
<dbReference type="EC" id="4.2.2.n1" evidence="2"/>
<dbReference type="STRING" id="887898.HMPREF0551_2647"/>
<evidence type="ECO:0000259" key="7">
    <source>
        <dbReference type="SMART" id="SM00925"/>
    </source>
</evidence>
<evidence type="ECO:0000256" key="4">
    <source>
        <dbReference type="ARBA" id="ARBA00023316"/>
    </source>
</evidence>
<dbReference type="EMBL" id="AEQP01000024">
    <property type="protein sequence ID" value="EFV93751.1"/>
    <property type="molecule type" value="Genomic_DNA"/>
</dbReference>
<dbReference type="Gene3D" id="2.40.240.50">
    <property type="entry name" value="Barwin-like endoglucanases"/>
    <property type="match status" value="1"/>
</dbReference>
<dbReference type="GO" id="GO:0019867">
    <property type="term" value="C:outer membrane"/>
    <property type="evidence" value="ECO:0007669"/>
    <property type="project" value="InterPro"/>
</dbReference>
<gene>
    <name evidence="8" type="ORF">HMPREF0551_2647</name>
</gene>
<dbReference type="InterPro" id="IPR036908">
    <property type="entry name" value="RlpA-like_sf"/>
</dbReference>
<evidence type="ECO:0000256" key="1">
    <source>
        <dbReference type="ARBA" id="ARBA00001420"/>
    </source>
</evidence>
<dbReference type="CDD" id="cd14485">
    <property type="entry name" value="mltA_like_LT_A"/>
    <property type="match status" value="1"/>
</dbReference>
<dbReference type="SUPFAM" id="SSF50685">
    <property type="entry name" value="Barwin-like endoglucanases"/>
    <property type="match status" value="1"/>
</dbReference>
<protein>
    <recommendedName>
        <fullName evidence="2">peptidoglycan lytic exotransglycosylase</fullName>
        <ecNumber evidence="2">4.2.2.n1</ecNumber>
    </recommendedName>
    <alternativeName>
        <fullName evidence="5">Murein hydrolase A</fullName>
    </alternativeName>
</protein>